<keyword evidence="6" id="KW-0106">Calcium</keyword>
<dbReference type="KEGG" id="gma:AciX8_3558"/>
<keyword evidence="9" id="KW-1185">Reference proteome</keyword>
<evidence type="ECO:0000313" key="9">
    <source>
        <dbReference type="Proteomes" id="UP000007113"/>
    </source>
</evidence>
<reference evidence="8 9" key="1">
    <citation type="submission" date="2011-11" db="EMBL/GenBank/DDBJ databases">
        <title>Complete sequence of Granulicella mallensis MP5ACTX8.</title>
        <authorList>
            <consortium name="US DOE Joint Genome Institute"/>
            <person name="Lucas S."/>
            <person name="Copeland A."/>
            <person name="Lapidus A."/>
            <person name="Cheng J.-F."/>
            <person name="Goodwin L."/>
            <person name="Pitluck S."/>
            <person name="Peters L."/>
            <person name="Lu M."/>
            <person name="Detter J.C."/>
            <person name="Han C."/>
            <person name="Tapia R."/>
            <person name="Land M."/>
            <person name="Hauser L."/>
            <person name="Kyrpides N."/>
            <person name="Ivanova N."/>
            <person name="Mikhailova N."/>
            <person name="Pagani I."/>
            <person name="Rawat S."/>
            <person name="Mannisto M."/>
            <person name="Haggblom M."/>
            <person name="Woyke T."/>
        </authorList>
    </citation>
    <scope>NUCLEOTIDE SEQUENCE [LARGE SCALE GENOMIC DNA]</scope>
    <source>
        <strain evidence="9">ATCC BAA-1857 / DSM 23137 / MP5ACTX8</strain>
    </source>
</reference>
<evidence type="ECO:0000256" key="4">
    <source>
        <dbReference type="ARBA" id="ARBA00022729"/>
    </source>
</evidence>
<keyword evidence="5 8" id="KW-0378">Hydrolase</keyword>
<evidence type="ECO:0000256" key="7">
    <source>
        <dbReference type="ARBA" id="ARBA00023157"/>
    </source>
</evidence>
<dbReference type="Gene3D" id="3.40.50.1820">
    <property type="entry name" value="alpha/beta hydrolase"/>
    <property type="match status" value="1"/>
</dbReference>
<dbReference type="GO" id="GO:0030600">
    <property type="term" value="F:feruloyl esterase activity"/>
    <property type="evidence" value="ECO:0007669"/>
    <property type="project" value="UniProtKB-EC"/>
</dbReference>
<gene>
    <name evidence="8" type="ordered locus">AciX8_3558</name>
</gene>
<evidence type="ECO:0000256" key="2">
    <source>
        <dbReference type="ARBA" id="ARBA00022487"/>
    </source>
</evidence>
<evidence type="ECO:0000256" key="1">
    <source>
        <dbReference type="ARBA" id="ARBA00006249"/>
    </source>
</evidence>
<dbReference type="PANTHER" id="PTHR33938">
    <property type="entry name" value="FERULOYL ESTERASE B-RELATED"/>
    <property type="match status" value="1"/>
</dbReference>
<keyword evidence="3" id="KW-0479">Metal-binding</keyword>
<keyword evidence="4" id="KW-0732">Signal</keyword>
<evidence type="ECO:0000256" key="6">
    <source>
        <dbReference type="ARBA" id="ARBA00022837"/>
    </source>
</evidence>
<organism evidence="8 9">
    <name type="scientific">Granulicella mallensis (strain ATCC BAA-1857 / DSM 23137 / MP5ACTX8)</name>
    <dbReference type="NCBI Taxonomy" id="682795"/>
    <lineage>
        <taxon>Bacteria</taxon>
        <taxon>Pseudomonadati</taxon>
        <taxon>Acidobacteriota</taxon>
        <taxon>Terriglobia</taxon>
        <taxon>Terriglobales</taxon>
        <taxon>Acidobacteriaceae</taxon>
        <taxon>Granulicella</taxon>
    </lineage>
</organism>
<evidence type="ECO:0000256" key="5">
    <source>
        <dbReference type="ARBA" id="ARBA00022801"/>
    </source>
</evidence>
<dbReference type="EC" id="3.1.1.73" evidence="8"/>
<dbReference type="Proteomes" id="UP000007113">
    <property type="component" value="Chromosome"/>
</dbReference>
<dbReference type="GO" id="GO:0046872">
    <property type="term" value="F:metal ion binding"/>
    <property type="evidence" value="ECO:0007669"/>
    <property type="project" value="UniProtKB-KW"/>
</dbReference>
<dbReference type="SUPFAM" id="SSF53474">
    <property type="entry name" value="alpha/beta-Hydrolases"/>
    <property type="match status" value="1"/>
</dbReference>
<dbReference type="STRING" id="682795.AciX8_3558"/>
<dbReference type="InterPro" id="IPR011118">
    <property type="entry name" value="Tannase/feruloyl_esterase"/>
</dbReference>
<dbReference type="EMBL" id="CP003130">
    <property type="protein sequence ID" value="AEU37853.1"/>
    <property type="molecule type" value="Genomic_DNA"/>
</dbReference>
<dbReference type="InterPro" id="IPR029058">
    <property type="entry name" value="AB_hydrolase_fold"/>
</dbReference>
<proteinExistence type="inferred from homology"/>
<protein>
    <submittedName>
        <fullName evidence="8">Feruloyl esterase</fullName>
        <ecNumber evidence="8">3.1.1.73</ecNumber>
    </submittedName>
</protein>
<evidence type="ECO:0000313" key="8">
    <source>
        <dbReference type="EMBL" id="AEU37853.1"/>
    </source>
</evidence>
<sequence precursor="true">MFTGRKPYKIVLFLMMVLPAALYAEPCERLLQLVSPKVSITFAKIVEAGNLTPAGSENTLRDLPSFCRVAADLKPTSDSDIRIEVWLPTVRWNGKFIAVGSGGWGGSISYGEMADALRRGYATSATDDGHTGPSASFIVNHPEKLIDFAYRADHEMTVEAKTLIHAFYGRDPRYSFWNGCSGGGREGLLQASRYPEEFDGIIAGDPANIRRNAWALELAVQTFKDPEAYIPAAKYPMIHRAVLEACDAKDGLKDGLIEAPESCNVDFKSLQCKAEDGIDCLTARQVQTAQTITSPVATRTGQILFPRVEPGTELRWSRLAGGPQPADLFLDEFRYVVYQDPNWDWRTFDLERDSAKAHAIDKDIDELNPNLTAFAKHGGKLLLYHGWADQQVAPGSSVEFYKEVLEASKVTEQNWVRLFMAPGMAHCSGGEGPDNFDKINVMEQWVELGKTPEQIIAAHKAAGKIDRTRPLCPYPQVARYKGVGSIDEASNFSCSSSR</sequence>
<comment type="similarity">
    <text evidence="1">Belongs to the tannase family.</text>
</comment>
<keyword evidence="2" id="KW-0719">Serine esterase</keyword>
<dbReference type="eggNOG" id="COG1506">
    <property type="taxonomic scope" value="Bacteria"/>
</dbReference>
<accession>G8NXE6</accession>
<dbReference type="AlphaFoldDB" id="G8NXE6"/>
<evidence type="ECO:0000256" key="3">
    <source>
        <dbReference type="ARBA" id="ARBA00022723"/>
    </source>
</evidence>
<keyword evidence="7" id="KW-1015">Disulfide bond</keyword>
<name>G8NXE6_GRAMM</name>
<dbReference type="OrthoDB" id="176867at2"/>
<dbReference type="PANTHER" id="PTHR33938:SF15">
    <property type="entry name" value="FERULOYL ESTERASE B-RELATED"/>
    <property type="match status" value="1"/>
</dbReference>
<dbReference type="Pfam" id="PF07519">
    <property type="entry name" value="Tannase"/>
    <property type="match status" value="1"/>
</dbReference>
<dbReference type="HOGENOM" id="CLU_014819_1_0_0"/>